<proteinExistence type="predicted"/>
<evidence type="ECO:0000313" key="6">
    <source>
        <dbReference type="Proteomes" id="UP000708347"/>
    </source>
</evidence>
<dbReference type="Pfam" id="PF07729">
    <property type="entry name" value="FCD"/>
    <property type="match status" value="1"/>
</dbReference>
<dbReference type="RefSeq" id="WP_174401126.1">
    <property type="nucleotide sequence ID" value="NZ_VBSB01000035.1"/>
</dbReference>
<dbReference type="InterPro" id="IPR008920">
    <property type="entry name" value="TF_FadR/GntR_C"/>
</dbReference>
<keyword evidence="3" id="KW-0804">Transcription</keyword>
<dbReference type="EMBL" id="VBSB01000035">
    <property type="protein sequence ID" value="NTY63530.1"/>
    <property type="molecule type" value="Genomic_DNA"/>
</dbReference>
<dbReference type="Proteomes" id="UP000708347">
    <property type="component" value="Unassembled WGS sequence"/>
</dbReference>
<evidence type="ECO:0000259" key="4">
    <source>
        <dbReference type="SMART" id="SM00895"/>
    </source>
</evidence>
<keyword evidence="1" id="KW-0805">Transcription regulation</keyword>
<accession>A0ABX2K753</accession>
<reference evidence="5 6" key="1">
    <citation type="submission" date="2019-05" db="EMBL/GenBank/DDBJ databases">
        <title>Mycolicibacterium sphagni ENV482 genome assembly.</title>
        <authorList>
            <person name="Chen W."/>
            <person name="Faulkner N.W."/>
            <person name="Hyman M.R."/>
        </authorList>
    </citation>
    <scope>NUCLEOTIDE SEQUENCE [LARGE SCALE GENOMIC DNA]</scope>
    <source>
        <strain evidence="5 6">ENV482</strain>
    </source>
</reference>
<protein>
    <submittedName>
        <fullName evidence="5">FCD domain-containing protein</fullName>
    </submittedName>
</protein>
<dbReference type="SUPFAM" id="SSF48008">
    <property type="entry name" value="GntR ligand-binding domain-like"/>
    <property type="match status" value="1"/>
</dbReference>
<feature type="domain" description="GntR C-terminal" evidence="4">
    <location>
        <begin position="24"/>
        <end position="148"/>
    </location>
</feature>
<evidence type="ECO:0000256" key="1">
    <source>
        <dbReference type="ARBA" id="ARBA00023015"/>
    </source>
</evidence>
<comment type="caution">
    <text evidence="5">The sequence shown here is derived from an EMBL/GenBank/DDBJ whole genome shotgun (WGS) entry which is preliminary data.</text>
</comment>
<sequence>MFHTKRMNLSDNLAAIHPEAWRPDVLSVWSLVAVQSVADAADQALPEHARSLRILIDHLVADTDSESWRSLVHSIHTALAEATANPVYIHLHDELWQVLTGEQYHRDLMSVMWTQRHRVEVSLGAVVAAIAKARPARARRSMERHIGVLAGLLTDYC</sequence>
<name>A0ABX2K753_9MYCO</name>
<dbReference type="InterPro" id="IPR011711">
    <property type="entry name" value="GntR_C"/>
</dbReference>
<organism evidence="5 6">
    <name type="scientific">Mycolicibacterium sphagni</name>
    <dbReference type="NCBI Taxonomy" id="1786"/>
    <lineage>
        <taxon>Bacteria</taxon>
        <taxon>Bacillati</taxon>
        <taxon>Actinomycetota</taxon>
        <taxon>Actinomycetes</taxon>
        <taxon>Mycobacteriales</taxon>
        <taxon>Mycobacteriaceae</taxon>
        <taxon>Mycolicibacterium</taxon>
    </lineage>
</organism>
<evidence type="ECO:0000256" key="2">
    <source>
        <dbReference type="ARBA" id="ARBA00023125"/>
    </source>
</evidence>
<evidence type="ECO:0000313" key="5">
    <source>
        <dbReference type="EMBL" id="NTY63530.1"/>
    </source>
</evidence>
<evidence type="ECO:0000256" key="3">
    <source>
        <dbReference type="ARBA" id="ARBA00023163"/>
    </source>
</evidence>
<dbReference type="Gene3D" id="1.20.120.530">
    <property type="entry name" value="GntR ligand-binding domain-like"/>
    <property type="match status" value="1"/>
</dbReference>
<keyword evidence="6" id="KW-1185">Reference proteome</keyword>
<dbReference type="SMART" id="SM00895">
    <property type="entry name" value="FCD"/>
    <property type="match status" value="1"/>
</dbReference>
<keyword evidence="2" id="KW-0238">DNA-binding</keyword>
<gene>
    <name evidence="5" type="ORF">FEG63_28830</name>
</gene>